<dbReference type="InterPro" id="IPR048163">
    <property type="entry name" value="MM0924_fam"/>
</dbReference>
<organism evidence="1">
    <name type="scientific">Candidatus Methanomethylicus mesodigestus</name>
    <dbReference type="NCBI Taxonomy" id="1867258"/>
    <lineage>
        <taxon>Archaea</taxon>
        <taxon>Thermoproteota</taxon>
        <taxon>Methanosuratincolia</taxon>
        <taxon>Candidatus Methanomethylicales</taxon>
        <taxon>Candidatus Methanomethylicaceae</taxon>
        <taxon>Candidatus Methanomethylicus</taxon>
    </lineage>
</organism>
<gene>
    <name evidence="1" type="ORF">ENS19_06675</name>
</gene>
<sequence length="71" mass="8081">MMEKFISEHLIGKEVDVYCGCQDRFVGIVKACADNVLTLETEKGVYTHIAVSKIVAMWLKHQPWPEKMANV</sequence>
<proteinExistence type="predicted"/>
<evidence type="ECO:0000313" key="1">
    <source>
        <dbReference type="EMBL" id="HFK20948.1"/>
    </source>
</evidence>
<dbReference type="InterPro" id="IPR054192">
    <property type="entry name" value="DUF6897"/>
</dbReference>
<dbReference type="AlphaFoldDB" id="A0A7C3F2J4"/>
<accession>A0A7C3F2J4</accession>
<name>A0A7C3F2J4_9CREN</name>
<comment type="caution">
    <text evidence="1">The sequence shown here is derived from an EMBL/GenBank/DDBJ whole genome shotgun (WGS) entry which is preliminary data.</text>
</comment>
<dbReference type="EMBL" id="DSTX01000011">
    <property type="protein sequence ID" value="HFK20948.1"/>
    <property type="molecule type" value="Genomic_DNA"/>
</dbReference>
<reference evidence="1" key="1">
    <citation type="journal article" date="2020" name="mSystems">
        <title>Genome- and Community-Level Interaction Insights into Carbon Utilization and Element Cycling Functions of Hydrothermarchaeota in Hydrothermal Sediment.</title>
        <authorList>
            <person name="Zhou Z."/>
            <person name="Liu Y."/>
            <person name="Xu W."/>
            <person name="Pan J."/>
            <person name="Luo Z.H."/>
            <person name="Li M."/>
        </authorList>
    </citation>
    <scope>NUCLEOTIDE SEQUENCE [LARGE SCALE GENOMIC DNA]</scope>
    <source>
        <strain evidence="1">SpSt-468</strain>
    </source>
</reference>
<dbReference type="NCBIfam" id="NF041655">
    <property type="entry name" value="MM0924_fam"/>
    <property type="match status" value="1"/>
</dbReference>
<dbReference type="Pfam" id="PF21838">
    <property type="entry name" value="DUF6897"/>
    <property type="match status" value="1"/>
</dbReference>
<protein>
    <submittedName>
        <fullName evidence="1">Uncharacterized protein</fullName>
    </submittedName>
</protein>